<gene>
    <name evidence="4" type="ORF">IP90_00605</name>
</gene>
<feature type="repeat" description="NHL" evidence="2">
    <location>
        <begin position="99"/>
        <end position="141"/>
    </location>
</feature>
<dbReference type="PROSITE" id="PS51125">
    <property type="entry name" value="NHL"/>
    <property type="match status" value="1"/>
</dbReference>
<name>A0A562LFD9_9GAMM</name>
<reference evidence="4 5" key="1">
    <citation type="journal article" date="2015" name="Stand. Genomic Sci.">
        <title>Genomic Encyclopedia of Bacterial and Archaeal Type Strains, Phase III: the genomes of soil and plant-associated and newly described type strains.</title>
        <authorList>
            <person name="Whitman W.B."/>
            <person name="Woyke T."/>
            <person name="Klenk H.P."/>
            <person name="Zhou Y."/>
            <person name="Lilburn T.G."/>
            <person name="Beck B.J."/>
            <person name="De Vos P."/>
            <person name="Vandamme P."/>
            <person name="Eisen J.A."/>
            <person name="Garrity G."/>
            <person name="Hugenholtz P."/>
            <person name="Kyrpides N.C."/>
        </authorList>
    </citation>
    <scope>NUCLEOTIDE SEQUENCE [LARGE SCALE GENOMIC DNA]</scope>
    <source>
        <strain evidence="4 5">CGMCC 1.10821</strain>
    </source>
</reference>
<evidence type="ECO:0000313" key="5">
    <source>
        <dbReference type="Proteomes" id="UP000315167"/>
    </source>
</evidence>
<keyword evidence="1" id="KW-0677">Repeat</keyword>
<dbReference type="Proteomes" id="UP000315167">
    <property type="component" value="Unassembled WGS sequence"/>
</dbReference>
<feature type="domain" description="BPP" evidence="3">
    <location>
        <begin position="34"/>
        <end position="366"/>
    </location>
</feature>
<accession>A0A562LFD9</accession>
<dbReference type="InterPro" id="IPR003431">
    <property type="entry name" value="B-propeller_Phytase"/>
</dbReference>
<dbReference type="AlphaFoldDB" id="A0A562LFD9"/>
<comment type="caution">
    <text evidence="4">The sequence shown here is derived from an EMBL/GenBank/DDBJ whole genome shotgun (WGS) entry which is preliminary data.</text>
</comment>
<dbReference type="EMBL" id="VLKN01000001">
    <property type="protein sequence ID" value="TWI06339.1"/>
    <property type="molecule type" value="Genomic_DNA"/>
</dbReference>
<evidence type="ECO:0000259" key="3">
    <source>
        <dbReference type="PROSITE" id="PS51662"/>
    </source>
</evidence>
<evidence type="ECO:0000313" key="4">
    <source>
        <dbReference type="EMBL" id="TWI06339.1"/>
    </source>
</evidence>
<dbReference type="PROSITE" id="PS51662">
    <property type="entry name" value="BP_PHYTASE"/>
    <property type="match status" value="1"/>
</dbReference>
<dbReference type="InterPro" id="IPR011042">
    <property type="entry name" value="6-blade_b-propeller_TolB-like"/>
</dbReference>
<proteinExistence type="predicted"/>
<dbReference type="InterPro" id="IPR001258">
    <property type="entry name" value="NHL_repeat"/>
</dbReference>
<sequence length="374" mass="40613">MTIPHTEPMSKFIRVLALAVACLAGCTTVPEPSRKPGQATVAATEAALVAESYVSEEHPADELDSLAAWPVDDGGLWVIGSAKSTHHLVVFDGDSGQRLREVGGKGDAPGQFNRPNGVAVFGDYLFVVERDNHRVQVLSLPDFRPLTLFGADQLRSPYGLWLHEIAPNELDIYVTDSFMEGRKFDVVPPLAQLDQRVRRYRLHMGDDDALRVESLGAFGDTSPDAALRMVESIGGDPANDRLLIAEEDTRVGTDLREYDLAGRYIGKSVAPGRFRAQAEGVALWDCGSDQGYWVAVDQADPRTVFLLFDRTTLDYRGSFVGTATGHTDGIALHAAATLRFPSGALFAVHEDKAVAAFDLGDVARNLHLNPACVR</sequence>
<dbReference type="Gene3D" id="2.120.10.30">
    <property type="entry name" value="TolB, C-terminal domain"/>
    <property type="match status" value="1"/>
</dbReference>
<evidence type="ECO:0000256" key="1">
    <source>
        <dbReference type="ARBA" id="ARBA00022737"/>
    </source>
</evidence>
<evidence type="ECO:0000256" key="2">
    <source>
        <dbReference type="PROSITE-ProRule" id="PRU00504"/>
    </source>
</evidence>
<protein>
    <submittedName>
        <fullName evidence="4">3-phytase</fullName>
    </submittedName>
</protein>
<organism evidence="4 5">
    <name type="scientific">Luteimonas cucumeris</name>
    <dbReference type="NCBI Taxonomy" id="985012"/>
    <lineage>
        <taxon>Bacteria</taxon>
        <taxon>Pseudomonadati</taxon>
        <taxon>Pseudomonadota</taxon>
        <taxon>Gammaproteobacteria</taxon>
        <taxon>Lysobacterales</taxon>
        <taxon>Lysobacteraceae</taxon>
        <taxon>Luteimonas</taxon>
    </lineage>
</organism>
<dbReference type="SUPFAM" id="SSF50956">
    <property type="entry name" value="Thermostable phytase (3-phytase)"/>
    <property type="match status" value="1"/>
</dbReference>
<dbReference type="GO" id="GO:0016158">
    <property type="term" value="F:inositol hexakisphosphate 3-phosphatase activity"/>
    <property type="evidence" value="ECO:0007669"/>
    <property type="project" value="InterPro"/>
</dbReference>
<keyword evidence="5" id="KW-1185">Reference proteome</keyword>
<dbReference type="Pfam" id="PF01436">
    <property type="entry name" value="NHL"/>
    <property type="match status" value="1"/>
</dbReference>